<evidence type="ECO:0000313" key="1">
    <source>
        <dbReference type="EMBL" id="KAK6941705.1"/>
    </source>
</evidence>
<accession>A0AAN8VWS3</accession>
<evidence type="ECO:0000313" key="2">
    <source>
        <dbReference type="Proteomes" id="UP001370490"/>
    </source>
</evidence>
<sequence length="22" mass="2736">MKIMILSLWIMMLESRMRLLIL</sequence>
<keyword evidence="2" id="KW-1185">Reference proteome</keyword>
<name>A0AAN8VWS3_9MAGN</name>
<protein>
    <submittedName>
        <fullName evidence="1">Uncharacterized protein</fullName>
    </submittedName>
</protein>
<dbReference type="AlphaFoldDB" id="A0AAN8VWS3"/>
<reference evidence="1 2" key="1">
    <citation type="submission" date="2023-12" db="EMBL/GenBank/DDBJ databases">
        <title>A high-quality genome assembly for Dillenia turbinata (Dilleniales).</title>
        <authorList>
            <person name="Chanderbali A."/>
        </authorList>
    </citation>
    <scope>NUCLEOTIDE SEQUENCE [LARGE SCALE GENOMIC DNA]</scope>
    <source>
        <strain evidence="1">LSX21</strain>
        <tissue evidence="1">Leaf</tissue>
    </source>
</reference>
<dbReference type="EMBL" id="JBAMMX010000004">
    <property type="protein sequence ID" value="KAK6941705.1"/>
    <property type="molecule type" value="Genomic_DNA"/>
</dbReference>
<gene>
    <name evidence="1" type="ORF">RJ641_027082</name>
</gene>
<comment type="caution">
    <text evidence="1">The sequence shown here is derived from an EMBL/GenBank/DDBJ whole genome shotgun (WGS) entry which is preliminary data.</text>
</comment>
<proteinExistence type="predicted"/>
<organism evidence="1 2">
    <name type="scientific">Dillenia turbinata</name>
    <dbReference type="NCBI Taxonomy" id="194707"/>
    <lineage>
        <taxon>Eukaryota</taxon>
        <taxon>Viridiplantae</taxon>
        <taxon>Streptophyta</taxon>
        <taxon>Embryophyta</taxon>
        <taxon>Tracheophyta</taxon>
        <taxon>Spermatophyta</taxon>
        <taxon>Magnoliopsida</taxon>
        <taxon>eudicotyledons</taxon>
        <taxon>Gunneridae</taxon>
        <taxon>Pentapetalae</taxon>
        <taxon>Dilleniales</taxon>
        <taxon>Dilleniaceae</taxon>
        <taxon>Dillenia</taxon>
    </lineage>
</organism>
<dbReference type="Proteomes" id="UP001370490">
    <property type="component" value="Unassembled WGS sequence"/>
</dbReference>